<dbReference type="RefSeq" id="XP_021852275.2">
    <property type="nucleotide sequence ID" value="XM_021996583.2"/>
</dbReference>
<dbReference type="AlphaFoldDB" id="A0A9R0IPM5"/>
<accession>A0A9R0IPM5</accession>
<evidence type="ECO:0000313" key="3">
    <source>
        <dbReference type="RefSeq" id="XP_021852275.2"/>
    </source>
</evidence>
<evidence type="ECO:0000313" key="5">
    <source>
        <dbReference type="RefSeq" id="XP_056694713.1"/>
    </source>
</evidence>
<evidence type="ECO:0000256" key="1">
    <source>
        <dbReference type="SAM" id="Phobius"/>
    </source>
</evidence>
<dbReference type="PANTHER" id="PTHR31170">
    <property type="entry name" value="BNAC04G53230D PROTEIN"/>
    <property type="match status" value="1"/>
</dbReference>
<evidence type="ECO:0000313" key="4">
    <source>
        <dbReference type="RefSeq" id="XP_056694712.1"/>
    </source>
</evidence>
<reference evidence="2" key="1">
    <citation type="journal article" date="2021" name="Nat. Commun.">
        <title>Genomic analyses provide insights into spinach domestication and the genetic basis of agronomic traits.</title>
        <authorList>
            <person name="Cai X."/>
            <person name="Sun X."/>
            <person name="Xu C."/>
            <person name="Sun H."/>
            <person name="Wang X."/>
            <person name="Ge C."/>
            <person name="Zhang Z."/>
            <person name="Wang Q."/>
            <person name="Fei Z."/>
            <person name="Jiao C."/>
            <person name="Wang Q."/>
        </authorList>
    </citation>
    <scope>NUCLEOTIDE SEQUENCE [LARGE SCALE GENOMIC DNA]</scope>
    <source>
        <strain evidence="2">cv. Varoflay</strain>
    </source>
</reference>
<dbReference type="KEGG" id="soe:110791827"/>
<dbReference type="Pfam" id="PF03140">
    <property type="entry name" value="DUF247"/>
    <property type="match status" value="1"/>
</dbReference>
<keyword evidence="1" id="KW-0472">Membrane</keyword>
<dbReference type="PANTHER" id="PTHR31170:SF25">
    <property type="entry name" value="BNAA09G04570D PROTEIN"/>
    <property type="match status" value="1"/>
</dbReference>
<dbReference type="GeneID" id="110791827"/>
<dbReference type="Proteomes" id="UP000813463">
    <property type="component" value="Chromosome 3"/>
</dbReference>
<dbReference type="RefSeq" id="XP_056694713.1">
    <property type="nucleotide sequence ID" value="XM_056838735.1"/>
</dbReference>
<protein>
    <submittedName>
        <fullName evidence="3 4">UPF0481 protein At3g47200</fullName>
    </submittedName>
</protein>
<name>A0A9R0IPM5_SPIOL</name>
<keyword evidence="1" id="KW-0812">Transmembrane</keyword>
<keyword evidence="2" id="KW-1185">Reference proteome</keyword>
<evidence type="ECO:0000313" key="2">
    <source>
        <dbReference type="Proteomes" id="UP000813463"/>
    </source>
</evidence>
<sequence length="443" mass="51713">MEEDHSKKQESGGQIALEISELEPAEDLTISIREKLEALSFPCSIFHVPDQLFSQGAHVYYYPKTVSIGPYHHGKIHLLHMENRKWDYLNALLSRKHTSHSILDPCVKVLKELEPKIRASYQGNCSIESDEFIRMILLDACFIIELFLRYTIKGLRRRDDPLFRSPEKFHILRNDLTLLENQIPFFVLQKIYNLVPIHKEFDRSFSELSLRFFKLLIPTEVQLLQEKYSFEGSLHLLDLIWKSYLPSFSKVPKGRGNGSGRKLHSASTLQEIGIKVKAVQAESILDVKFGNGVLFIPSLHIHGYMEALFLNLIAMEHCHSEKMKHITSYVFLMKGLIVSQKDVRLFFRRRIFISCVGKREELVDLFKNLCGNVDLDKFYYEGMWEQLMGYGRTRWEVWYYKLKRKYELIKCGVSRATLGVSFLVVVLIGILVTVLYFFISRHH</sequence>
<gene>
    <name evidence="3 4 5" type="primary">LOC110791827</name>
</gene>
<organism evidence="2 3">
    <name type="scientific">Spinacia oleracea</name>
    <name type="common">Spinach</name>
    <dbReference type="NCBI Taxonomy" id="3562"/>
    <lineage>
        <taxon>Eukaryota</taxon>
        <taxon>Viridiplantae</taxon>
        <taxon>Streptophyta</taxon>
        <taxon>Embryophyta</taxon>
        <taxon>Tracheophyta</taxon>
        <taxon>Spermatophyta</taxon>
        <taxon>Magnoliopsida</taxon>
        <taxon>eudicotyledons</taxon>
        <taxon>Gunneridae</taxon>
        <taxon>Pentapetalae</taxon>
        <taxon>Caryophyllales</taxon>
        <taxon>Chenopodiaceae</taxon>
        <taxon>Chenopodioideae</taxon>
        <taxon>Anserineae</taxon>
        <taxon>Spinacia</taxon>
    </lineage>
</organism>
<dbReference type="RefSeq" id="XP_056694712.1">
    <property type="nucleotide sequence ID" value="XM_056838734.1"/>
</dbReference>
<proteinExistence type="predicted"/>
<dbReference type="InterPro" id="IPR004158">
    <property type="entry name" value="DUF247_pln"/>
</dbReference>
<feature type="transmembrane region" description="Helical" evidence="1">
    <location>
        <begin position="413"/>
        <end position="439"/>
    </location>
</feature>
<keyword evidence="1" id="KW-1133">Transmembrane helix</keyword>
<reference evidence="3 4" key="2">
    <citation type="submission" date="2025-05" db="UniProtKB">
        <authorList>
            <consortium name="RefSeq"/>
        </authorList>
    </citation>
    <scope>IDENTIFICATION</scope>
    <source>
        <tissue evidence="3 4">Leaf</tissue>
    </source>
</reference>